<dbReference type="InterPro" id="IPR005119">
    <property type="entry name" value="LysR_subst-bd"/>
</dbReference>
<evidence type="ECO:0000256" key="2">
    <source>
        <dbReference type="ARBA" id="ARBA00023015"/>
    </source>
</evidence>
<dbReference type="Pfam" id="PF03466">
    <property type="entry name" value="LysR_substrate"/>
    <property type="match status" value="1"/>
</dbReference>
<dbReference type="HOGENOM" id="CLU_039613_6_0_4"/>
<keyword evidence="3" id="KW-0238">DNA-binding</keyword>
<evidence type="ECO:0000256" key="4">
    <source>
        <dbReference type="ARBA" id="ARBA00023163"/>
    </source>
</evidence>
<dbReference type="InterPro" id="IPR050950">
    <property type="entry name" value="HTH-type_LysR_regulators"/>
</dbReference>
<dbReference type="Proteomes" id="UP000013966">
    <property type="component" value="Plasmid p2"/>
</dbReference>
<reference evidence="6 7" key="1">
    <citation type="journal article" date="2013" name="Genome Announc.">
        <title>Complete Genome Sequence of Burkholderia sp. Strain RPE64, Bacterial Symbiont of the Bean Bug Riptortus pedestris.</title>
        <authorList>
            <person name="Shibata T.F."/>
            <person name="Maeda T."/>
            <person name="Nikoh N."/>
            <person name="Yamaguchi K."/>
            <person name="Oshima K."/>
            <person name="Hattori M."/>
            <person name="Nishiyama T."/>
            <person name="Hasebe M."/>
            <person name="Fukatsu T."/>
            <person name="Kikuchi Y."/>
            <person name="Shigenobu S."/>
        </authorList>
    </citation>
    <scope>NUCLEOTIDE SEQUENCE [LARGE SCALE GENOMIC DNA]</scope>
    <source>
        <plasmid evidence="6 7">p2</plasmid>
    </source>
</reference>
<keyword evidence="7" id="KW-1185">Reference proteome</keyword>
<dbReference type="SUPFAM" id="SSF53850">
    <property type="entry name" value="Periplasmic binding protein-like II"/>
    <property type="match status" value="1"/>
</dbReference>
<dbReference type="EMBL" id="AP013062">
    <property type="protein sequence ID" value="BAO94143.1"/>
    <property type="molecule type" value="Genomic_DNA"/>
</dbReference>
<keyword evidence="2" id="KW-0805">Transcription regulation</keyword>
<evidence type="ECO:0000313" key="7">
    <source>
        <dbReference type="Proteomes" id="UP000013966"/>
    </source>
</evidence>
<dbReference type="GO" id="GO:0005829">
    <property type="term" value="C:cytosol"/>
    <property type="evidence" value="ECO:0007669"/>
    <property type="project" value="TreeGrafter"/>
</dbReference>
<dbReference type="GO" id="GO:0003677">
    <property type="term" value="F:DNA binding"/>
    <property type="evidence" value="ECO:0007669"/>
    <property type="project" value="UniProtKB-KW"/>
</dbReference>
<evidence type="ECO:0000256" key="3">
    <source>
        <dbReference type="ARBA" id="ARBA00023125"/>
    </source>
</evidence>
<evidence type="ECO:0000259" key="5">
    <source>
        <dbReference type="PROSITE" id="PS50931"/>
    </source>
</evidence>
<protein>
    <submittedName>
        <fullName evidence="6">Transcriptional regulator LysR family</fullName>
    </submittedName>
</protein>
<name>A0A060PJP0_9BURK</name>
<gene>
    <name evidence="6" type="ORF">BRPE64_ECDS02610</name>
</gene>
<dbReference type="InterPro" id="IPR036390">
    <property type="entry name" value="WH_DNA-bd_sf"/>
</dbReference>
<feature type="domain" description="HTH lysR-type" evidence="5">
    <location>
        <begin position="5"/>
        <end position="62"/>
    </location>
</feature>
<keyword evidence="6" id="KW-0614">Plasmid</keyword>
<dbReference type="InterPro" id="IPR000847">
    <property type="entry name" value="LysR_HTH_N"/>
</dbReference>
<geneLocation type="plasmid" evidence="6 7">
    <name>p2</name>
</geneLocation>
<dbReference type="RefSeq" id="WP_232519367.1">
    <property type="nucleotide sequence ID" value="NC_021295.1"/>
</dbReference>
<dbReference type="Pfam" id="PF00126">
    <property type="entry name" value="HTH_1"/>
    <property type="match status" value="1"/>
</dbReference>
<dbReference type="PRINTS" id="PR00039">
    <property type="entry name" value="HTHLYSR"/>
</dbReference>
<dbReference type="SUPFAM" id="SSF46785">
    <property type="entry name" value="Winged helix' DNA-binding domain"/>
    <property type="match status" value="1"/>
</dbReference>
<dbReference type="FunFam" id="1.10.10.10:FF:000001">
    <property type="entry name" value="LysR family transcriptional regulator"/>
    <property type="match status" value="1"/>
</dbReference>
<accession>A0A060PJP0</accession>
<proteinExistence type="inferred from homology"/>
<comment type="similarity">
    <text evidence="1">Belongs to the LysR transcriptional regulatory family.</text>
</comment>
<keyword evidence="4" id="KW-0804">Transcription</keyword>
<dbReference type="AlphaFoldDB" id="A0A060PJP0"/>
<dbReference type="Gene3D" id="1.10.10.10">
    <property type="entry name" value="Winged helix-like DNA-binding domain superfamily/Winged helix DNA-binding domain"/>
    <property type="match status" value="1"/>
</dbReference>
<dbReference type="KEGG" id="buo:BRPE64_ECDS02610"/>
<dbReference type="PROSITE" id="PS50931">
    <property type="entry name" value="HTH_LYSR"/>
    <property type="match status" value="1"/>
</dbReference>
<reference evidence="6 7" key="2">
    <citation type="journal article" date="2018" name="Int. J. Syst. Evol. Microbiol.">
        <title>Burkholderia insecticola sp. nov., a gut symbiotic bacterium of the bean bug Riptortus pedestris.</title>
        <authorList>
            <person name="Takeshita K."/>
            <person name="Tamaki H."/>
            <person name="Ohbayashi T."/>
            <person name="Meng X.-Y."/>
            <person name="Sone T."/>
            <person name="Mitani Y."/>
            <person name="Peeters C."/>
            <person name="Kikuchi Y."/>
            <person name="Vandamme P."/>
        </authorList>
    </citation>
    <scope>NUCLEOTIDE SEQUENCE [LARGE SCALE GENOMIC DNA]</scope>
    <source>
        <strain evidence="6">RPE64</strain>
        <plasmid evidence="6 7">p2</plasmid>
    </source>
</reference>
<dbReference type="Gene3D" id="3.40.190.290">
    <property type="match status" value="1"/>
</dbReference>
<organism evidence="6 7">
    <name type="scientific">Caballeronia insecticola</name>
    <dbReference type="NCBI Taxonomy" id="758793"/>
    <lineage>
        <taxon>Bacteria</taxon>
        <taxon>Pseudomonadati</taxon>
        <taxon>Pseudomonadota</taxon>
        <taxon>Betaproteobacteria</taxon>
        <taxon>Burkholderiales</taxon>
        <taxon>Burkholderiaceae</taxon>
        <taxon>Caballeronia</taxon>
    </lineage>
</organism>
<evidence type="ECO:0000256" key="1">
    <source>
        <dbReference type="ARBA" id="ARBA00009437"/>
    </source>
</evidence>
<dbReference type="InterPro" id="IPR036388">
    <property type="entry name" value="WH-like_DNA-bd_sf"/>
</dbReference>
<dbReference type="PANTHER" id="PTHR30419:SF8">
    <property type="entry name" value="NITROGEN ASSIMILATION TRANSCRIPTIONAL ACTIVATOR-RELATED"/>
    <property type="match status" value="1"/>
</dbReference>
<dbReference type="PANTHER" id="PTHR30419">
    <property type="entry name" value="HTH-TYPE TRANSCRIPTIONAL REGULATOR YBHD"/>
    <property type="match status" value="1"/>
</dbReference>
<sequence length="305" mass="33458">MLINLQMRDLMYFAKVAELGHLGRASQELHITQPALSKCIDRLETTYGAALFERSGRGIRLTDAGRLLLERARMIERSLDETHRQISSLGKGLAGLVRVGAAATIAEFVMPAVCRAMLEEAPEVAVELQIGMNDVLHESLRKRLLDVVVGPLGTRDDALTEIPIATDEVVVAASASHPLAGAHASLQDMSRYGWVLPARSVATRQWLERVFLAHQLPPPHASIMTSSIAAVPRLIAQSGLLSFISRRNLTEGRFTPELVEVFNPETTMIREFGVVHLDDAYLSPATKRFIELVKAVGQMQAPGTR</sequence>
<dbReference type="GO" id="GO:0003700">
    <property type="term" value="F:DNA-binding transcription factor activity"/>
    <property type="evidence" value="ECO:0007669"/>
    <property type="project" value="InterPro"/>
</dbReference>
<evidence type="ECO:0000313" key="6">
    <source>
        <dbReference type="EMBL" id="BAO94143.1"/>
    </source>
</evidence>